<dbReference type="KEGG" id="proe:H9L23_09480"/>
<dbReference type="PANTHER" id="PTHR12526:SF630">
    <property type="entry name" value="GLYCOSYLTRANSFERASE"/>
    <property type="match status" value="1"/>
</dbReference>
<dbReference type="InterPro" id="IPR028098">
    <property type="entry name" value="Glyco_trans_4-like_N"/>
</dbReference>
<feature type="domain" description="Glycosyltransferase subfamily 4-like N-terminal" evidence="2">
    <location>
        <begin position="15"/>
        <end position="172"/>
    </location>
</feature>
<keyword evidence="3" id="KW-0808">Transferase</keyword>
<sequence length="354" mass="39518">MKKKVFFVVSSLGAGGSERVFWLLSQGFDKTQFEVFIVYLGGEKDMFSTDLENVRVINLMTFRASRSFGKLLALIKKERPYAIFSTGAHINVLVAMISLFVKIPFLIARESNVYREMAQVNNVKQRFWVPMIEIFYRRFNNIVCQSAEISSSFLNTFRLPQSSLIIIPNPVKASLPGISSIKSELNGKKKILIVARLATEKMHSRLLNIFAGLPNDFHLSIAGDGPCRAAITKQINALGIADRVCMLGEIEDVDKLYQNHQLCLLTSVTEGFPNALLESIANGTPVVAFRVGGLSNLVIEGFNGYTIDQHDDGAYAFHVQKACSQVWDHQAMMDDAQNRFSLNKIASCYQSLIS</sequence>
<protein>
    <submittedName>
        <fullName evidence="3">Glycosyltransferase</fullName>
    </submittedName>
</protein>
<evidence type="ECO:0000313" key="4">
    <source>
        <dbReference type="Proteomes" id="UP000515806"/>
    </source>
</evidence>
<dbReference type="CDD" id="cd03811">
    <property type="entry name" value="GT4_GT28_WabH-like"/>
    <property type="match status" value="1"/>
</dbReference>
<dbReference type="InterPro" id="IPR001296">
    <property type="entry name" value="Glyco_trans_1"/>
</dbReference>
<proteinExistence type="predicted"/>
<name>A0A7G9QLQ3_9SPHI</name>
<gene>
    <name evidence="3" type="ORF">H9L23_09480</name>
</gene>
<accession>A0A7G9QLQ3</accession>
<evidence type="ECO:0000259" key="1">
    <source>
        <dbReference type="Pfam" id="PF00534"/>
    </source>
</evidence>
<dbReference type="SUPFAM" id="SSF53756">
    <property type="entry name" value="UDP-Glycosyltransferase/glycogen phosphorylase"/>
    <property type="match status" value="1"/>
</dbReference>
<evidence type="ECO:0000259" key="2">
    <source>
        <dbReference type="Pfam" id="PF13439"/>
    </source>
</evidence>
<evidence type="ECO:0000313" key="3">
    <source>
        <dbReference type="EMBL" id="QNN44278.1"/>
    </source>
</evidence>
<organism evidence="3 4">
    <name type="scientific">Pedobacter roseus</name>
    <dbReference type="NCBI Taxonomy" id="336820"/>
    <lineage>
        <taxon>Bacteria</taxon>
        <taxon>Pseudomonadati</taxon>
        <taxon>Bacteroidota</taxon>
        <taxon>Sphingobacteriia</taxon>
        <taxon>Sphingobacteriales</taxon>
        <taxon>Sphingobacteriaceae</taxon>
        <taxon>Pedobacter</taxon>
    </lineage>
</organism>
<dbReference type="Gene3D" id="3.40.50.2000">
    <property type="entry name" value="Glycogen Phosphorylase B"/>
    <property type="match status" value="2"/>
</dbReference>
<dbReference type="GO" id="GO:0016757">
    <property type="term" value="F:glycosyltransferase activity"/>
    <property type="evidence" value="ECO:0007669"/>
    <property type="project" value="InterPro"/>
</dbReference>
<reference evidence="3 4" key="1">
    <citation type="submission" date="2020-08" db="EMBL/GenBank/DDBJ databases">
        <title>Genome sequence of Pedobacter roseus KACC 11594T.</title>
        <authorList>
            <person name="Hyun D.-W."/>
            <person name="Bae J.-W."/>
        </authorList>
    </citation>
    <scope>NUCLEOTIDE SEQUENCE [LARGE SCALE GENOMIC DNA]</scope>
    <source>
        <strain evidence="3 4">KACC 11594</strain>
    </source>
</reference>
<dbReference type="PANTHER" id="PTHR12526">
    <property type="entry name" value="GLYCOSYLTRANSFERASE"/>
    <property type="match status" value="1"/>
</dbReference>
<dbReference type="AlphaFoldDB" id="A0A7G9QLQ3"/>
<dbReference type="RefSeq" id="WP_187594723.1">
    <property type="nucleotide sequence ID" value="NZ_CP060723.1"/>
</dbReference>
<dbReference type="Pfam" id="PF13439">
    <property type="entry name" value="Glyco_transf_4"/>
    <property type="match status" value="1"/>
</dbReference>
<feature type="domain" description="Glycosyl transferase family 1" evidence="1">
    <location>
        <begin position="186"/>
        <end position="326"/>
    </location>
</feature>
<dbReference type="Pfam" id="PF00534">
    <property type="entry name" value="Glycos_transf_1"/>
    <property type="match status" value="1"/>
</dbReference>
<dbReference type="EMBL" id="CP060723">
    <property type="protein sequence ID" value="QNN44278.1"/>
    <property type="molecule type" value="Genomic_DNA"/>
</dbReference>
<keyword evidence="4" id="KW-1185">Reference proteome</keyword>
<dbReference type="Proteomes" id="UP000515806">
    <property type="component" value="Chromosome"/>
</dbReference>